<protein>
    <submittedName>
        <fullName evidence="1">Uncharacterized protein</fullName>
    </submittedName>
</protein>
<dbReference type="HOGENOM" id="CLU_1034401_0_0_1"/>
<dbReference type="Proteomes" id="UP000054466">
    <property type="component" value="Unassembled WGS sequence"/>
</dbReference>
<dbReference type="RefSeq" id="XP_016249270.1">
    <property type="nucleotide sequence ID" value="XM_016391751.1"/>
</dbReference>
<evidence type="ECO:0000313" key="1">
    <source>
        <dbReference type="EMBL" id="KIW29054.1"/>
    </source>
</evidence>
<dbReference type="OrthoDB" id="5139510at2759"/>
<organism evidence="1 2">
    <name type="scientific">Cladophialophora immunda</name>
    <dbReference type="NCBI Taxonomy" id="569365"/>
    <lineage>
        <taxon>Eukaryota</taxon>
        <taxon>Fungi</taxon>
        <taxon>Dikarya</taxon>
        <taxon>Ascomycota</taxon>
        <taxon>Pezizomycotina</taxon>
        <taxon>Eurotiomycetes</taxon>
        <taxon>Chaetothyriomycetidae</taxon>
        <taxon>Chaetothyriales</taxon>
        <taxon>Herpotrichiellaceae</taxon>
        <taxon>Cladophialophora</taxon>
    </lineage>
</organism>
<reference evidence="1 2" key="1">
    <citation type="submission" date="2015-01" db="EMBL/GenBank/DDBJ databases">
        <title>The Genome Sequence of Cladophialophora immunda CBS83496.</title>
        <authorList>
            <consortium name="The Broad Institute Genomics Platform"/>
            <person name="Cuomo C."/>
            <person name="de Hoog S."/>
            <person name="Gorbushina A."/>
            <person name="Stielow B."/>
            <person name="Teixiera M."/>
            <person name="Abouelleil A."/>
            <person name="Chapman S.B."/>
            <person name="Priest M."/>
            <person name="Young S.K."/>
            <person name="Wortman J."/>
            <person name="Nusbaum C."/>
            <person name="Birren B."/>
        </authorList>
    </citation>
    <scope>NUCLEOTIDE SEQUENCE [LARGE SCALE GENOMIC DNA]</scope>
    <source>
        <strain evidence="1 2">CBS 83496</strain>
    </source>
</reference>
<evidence type="ECO:0000313" key="2">
    <source>
        <dbReference type="Proteomes" id="UP000054466"/>
    </source>
</evidence>
<dbReference type="GeneID" id="27344094"/>
<dbReference type="VEuPathDB" id="FungiDB:PV07_04900"/>
<sequence length="269" mass="31671">MQNIDIPALRKLQVHAFSDKRQPLMVPLPKKQQIGTLSNLSLYEFEGSHENTVRLIQWPKELVHFHFGRLYTKSYYLDLPRFHSMLLVHKETLKTVDISYPSPEGRGRLFIASDFPHLETLRLSRWQMDRDLVFSREDADALLASNLQTFGWDFGIYDQHSESWTDFGTKEAEWLRALAKAAAARKAALKRIEITYNPDPCYAQTEGDGYPWDRMDRLRDEIRPYGIALEYSEPSLSREDWLEAVAPKPVFKERRITHYFTPKRRRCQH</sequence>
<proteinExistence type="predicted"/>
<accession>A0A0D2CZU2</accession>
<dbReference type="AlphaFoldDB" id="A0A0D2CZU2"/>
<dbReference type="EMBL" id="KN847042">
    <property type="protein sequence ID" value="KIW29054.1"/>
    <property type="molecule type" value="Genomic_DNA"/>
</dbReference>
<name>A0A0D2CZU2_9EURO</name>
<keyword evidence="2" id="KW-1185">Reference proteome</keyword>
<gene>
    <name evidence="1" type="ORF">PV07_04900</name>
</gene>